<dbReference type="EMBL" id="JAINUF010000014">
    <property type="protein sequence ID" value="KAJ8342528.1"/>
    <property type="molecule type" value="Genomic_DNA"/>
</dbReference>
<accession>A0A9Q1EPI5</accession>
<evidence type="ECO:0000313" key="2">
    <source>
        <dbReference type="EMBL" id="KAJ8342528.1"/>
    </source>
</evidence>
<proteinExistence type="predicted"/>
<dbReference type="AlphaFoldDB" id="A0A9Q1EPI5"/>
<feature type="compositionally biased region" description="Pro residues" evidence="1">
    <location>
        <begin position="109"/>
        <end position="122"/>
    </location>
</feature>
<feature type="compositionally biased region" description="Polar residues" evidence="1">
    <location>
        <begin position="398"/>
        <end position="419"/>
    </location>
</feature>
<feature type="compositionally biased region" description="Polar residues" evidence="1">
    <location>
        <begin position="476"/>
        <end position="489"/>
    </location>
</feature>
<comment type="caution">
    <text evidence="2">The sequence shown here is derived from an EMBL/GenBank/DDBJ whole genome shotgun (WGS) entry which is preliminary data.</text>
</comment>
<sequence>MYAAPPLLAEDADLGADYDMEGEVDDYSAEVEGILPQHLQPGAGSGPGTSPTPSPRSSPLPLPHPRRARSPQRAQQSYPRAPPDPHKPASSQSLEPKRPPPASAQTAPPARPAPPQRPPPPSGGRSPTPARKDLGGRGQPAAGPPGGAQRPTIPPRAGVISITPQSRPPPPAHPGAPRPTPDVHPGAPRPMTETHPGAPRPTGGPQSKPADLPLGPVQLPQMAPPLQPQMASPIQPQMTPPLQPQMASPIQPQMAPPLQPQMVSPIQPQMASPIQPQMASPIQPQMAPPLQPQMASPIQPQMASPIQPQMAPPLQPQMASPIQPQMAPPLQPQMATPLQPQAAPAPVPQPNPGLASPKPPPRSRSSHALPAEPAPSSQVNGVNGFQREAQRKNDPFNPLSSAPLSSTSWLNTQSLTRSCSLRHAPTPPPSSPTASLSLNSAPLSSLQAFPGGSVQSLPPVPSRSKSQEILRASPNPFLSNGQSGGTNPFTGKPVPAQRRSLTPDFYSQQQALATKPRLQRAVSDDPHPAPLLAPPPAPGKRSQQWVTFEEDFPTPGRSTPAAQKSPFPPSTAPNSAPDSTPAHPQTLFPSSGFDLDGWGAPPASTFPGIPPPVPSRTNSGNPQIPLRPSSSFLASKEFTER</sequence>
<feature type="compositionally biased region" description="Pro residues" evidence="1">
    <location>
        <begin position="528"/>
        <end position="538"/>
    </location>
</feature>
<dbReference type="Proteomes" id="UP001152622">
    <property type="component" value="Chromosome 14"/>
</dbReference>
<evidence type="ECO:0000256" key="1">
    <source>
        <dbReference type="SAM" id="MobiDB-lite"/>
    </source>
</evidence>
<reference evidence="2" key="1">
    <citation type="journal article" date="2023" name="Science">
        <title>Genome structures resolve the early diversification of teleost fishes.</title>
        <authorList>
            <person name="Parey E."/>
            <person name="Louis A."/>
            <person name="Montfort J."/>
            <person name="Bouchez O."/>
            <person name="Roques C."/>
            <person name="Iampietro C."/>
            <person name="Lluch J."/>
            <person name="Castinel A."/>
            <person name="Donnadieu C."/>
            <person name="Desvignes T."/>
            <person name="Floi Bucao C."/>
            <person name="Jouanno E."/>
            <person name="Wen M."/>
            <person name="Mejri S."/>
            <person name="Dirks R."/>
            <person name="Jansen H."/>
            <person name="Henkel C."/>
            <person name="Chen W.J."/>
            <person name="Zahm M."/>
            <person name="Cabau C."/>
            <person name="Klopp C."/>
            <person name="Thompson A.W."/>
            <person name="Robinson-Rechavi M."/>
            <person name="Braasch I."/>
            <person name="Lecointre G."/>
            <person name="Bobe J."/>
            <person name="Postlethwait J.H."/>
            <person name="Berthelot C."/>
            <person name="Roest Crollius H."/>
            <person name="Guiguen Y."/>
        </authorList>
    </citation>
    <scope>NUCLEOTIDE SEQUENCE</scope>
    <source>
        <strain evidence="2">WJC10195</strain>
    </source>
</reference>
<feature type="compositionally biased region" description="Polar residues" evidence="1">
    <location>
        <begin position="262"/>
        <end position="280"/>
    </location>
</feature>
<name>A0A9Q1EPI5_SYNKA</name>
<feature type="compositionally biased region" description="Low complexity" evidence="1">
    <location>
        <begin position="432"/>
        <end position="446"/>
    </location>
</feature>
<feature type="compositionally biased region" description="Low complexity" evidence="1">
    <location>
        <begin position="332"/>
        <end position="342"/>
    </location>
</feature>
<keyword evidence="3" id="KW-1185">Reference proteome</keyword>
<feature type="compositionally biased region" description="Low complexity" evidence="1">
    <location>
        <begin position="316"/>
        <end position="325"/>
    </location>
</feature>
<feature type="compositionally biased region" description="Pro residues" evidence="1">
    <location>
        <begin position="50"/>
        <end position="63"/>
    </location>
</feature>
<organism evidence="2 3">
    <name type="scientific">Synaphobranchus kaupii</name>
    <name type="common">Kaup's arrowtooth eel</name>
    <dbReference type="NCBI Taxonomy" id="118154"/>
    <lineage>
        <taxon>Eukaryota</taxon>
        <taxon>Metazoa</taxon>
        <taxon>Chordata</taxon>
        <taxon>Craniata</taxon>
        <taxon>Vertebrata</taxon>
        <taxon>Euteleostomi</taxon>
        <taxon>Actinopterygii</taxon>
        <taxon>Neopterygii</taxon>
        <taxon>Teleostei</taxon>
        <taxon>Anguilliformes</taxon>
        <taxon>Synaphobranchidae</taxon>
        <taxon>Synaphobranchus</taxon>
    </lineage>
</organism>
<feature type="compositionally biased region" description="Pro residues" evidence="1">
    <location>
        <begin position="166"/>
        <end position="182"/>
    </location>
</feature>
<gene>
    <name evidence="2" type="ORF">SKAU_G00324560</name>
</gene>
<feature type="compositionally biased region" description="Pro residues" evidence="1">
    <location>
        <begin position="343"/>
        <end position="362"/>
    </location>
</feature>
<evidence type="ECO:0000313" key="3">
    <source>
        <dbReference type="Proteomes" id="UP001152622"/>
    </source>
</evidence>
<feature type="compositionally biased region" description="Polar residues" evidence="1">
    <location>
        <begin position="615"/>
        <end position="633"/>
    </location>
</feature>
<feature type="compositionally biased region" description="Acidic residues" evidence="1">
    <location>
        <begin position="10"/>
        <end position="29"/>
    </location>
</feature>
<protein>
    <submittedName>
        <fullName evidence="2">Uncharacterized protein</fullName>
    </submittedName>
</protein>
<feature type="region of interest" description="Disordered" evidence="1">
    <location>
        <begin position="1"/>
        <end position="641"/>
    </location>
</feature>
<feature type="compositionally biased region" description="Low complexity" evidence="1">
    <location>
        <begin position="228"/>
        <end position="237"/>
    </location>
</feature>
<dbReference type="OrthoDB" id="1925875at2759"/>